<feature type="compositionally biased region" description="Polar residues" evidence="1">
    <location>
        <begin position="955"/>
        <end position="965"/>
    </location>
</feature>
<proteinExistence type="predicted"/>
<feature type="compositionally biased region" description="Gly residues" evidence="1">
    <location>
        <begin position="1"/>
        <end position="12"/>
    </location>
</feature>
<feature type="region of interest" description="Disordered" evidence="1">
    <location>
        <begin position="896"/>
        <end position="1082"/>
    </location>
</feature>
<dbReference type="Gene3D" id="1.25.60.10">
    <property type="entry name" value="MgtE N-terminal domain-like"/>
    <property type="match status" value="1"/>
</dbReference>
<protein>
    <submittedName>
        <fullName evidence="2">Uncharacterized protein</fullName>
    </submittedName>
</protein>
<feature type="region of interest" description="Disordered" evidence="1">
    <location>
        <begin position="183"/>
        <end position="205"/>
    </location>
</feature>
<evidence type="ECO:0000313" key="2">
    <source>
        <dbReference type="EMBL" id="KAK3256685.1"/>
    </source>
</evidence>
<dbReference type="AlphaFoldDB" id="A0AAE0KQF4"/>
<dbReference type="InterPro" id="IPR038076">
    <property type="entry name" value="MgtE_N_sf"/>
</dbReference>
<name>A0AAE0KQF4_9CHLO</name>
<sequence>MHCGGLRAGEGTKGNPNPAGAAQVEHRELSWWAAPSEHSGDQWSAPSRRMSAPTRLPYRPPGWAAPAPPPDPDYEDVSSRPALPPGLLNPARDQLACLVETLLDPKKEADRHFLFTAQSDGDLLVRAQVWDHKPMADLIGTYGAGVSGTGSQEEAAVSLNDKPASRWDALSLSQYLQNSMSANAQRELPSQPPAEERSSGDPVAPELAEAAPVHVDCSRLSVIFDGFLEITRQVGVHCVERGHTLAQLWNLVLGEFEQLLRLASLRELHLRTTTSALREALAASESRVEAERERGFQMRKDLVLEVDMLTEQLVELRKDVYTIEHHLSKRVSTCRWKRALQLCMEPDLLDDELLEKQEEATKLRNYFQKVNDTALLTDSKAFLMINELEHLLKVTSDGLLRKMVVGLIKHAKSCKMKILEQRNILEGLGLSDEKLNDMSHMQLDWKDPEKVLVATKSMRTKDVVKMLELVSPSYICRFFEHLPDIEKTISYLRELSVNTRAEIFRKLDMEMASALLQWVQPKEAILFIKGLASFEAIRILTHPAWSANAAAEIIADSGPAEGSALLRELAPDQAAKMLREMKQEDAIPLLMVMPPKTTTAVCSALQPAECAELLSKFRHVQTASILQQMQCLNAALVIRELETFAGMEYMLAVCNELPAPALLCIIEEMELHDRAAIFVQLSLKNQSEILMSMPGPSDAIHFLDTTLIMNSMIMSYKKALSAALGNAVDILPAETLCKMTKQYMEEKTTRLFLLLDKHQMARLVMNLEDVEVQIDLMKVFIQLNYKFAAHVLSEIPEDLASRCFEFCSTKEKADIISSSSTKTTSMLLMSLDENVRDTLVEDFFKEHPECAEQAAEAIGYLPTHRQAVQSKPRMRSGRGMARFKSLSNKIQSANAISGALSGKSRSPPKSPSRETRPGSARAEGIAQETTEAAAEPDEAALRRKSDFQGRRRSVSAATDKQQSAFSKLKGGDLAADKVSKASHRLKRSHTVSEGALQSIKHAAPQEGGLWPRMSSERSSAPTKPLSVEIPPAARTSVPGSPVEAVGSKWKARLSRYSSQSQPGSPIQRGSRDGARESEDRELRVPVDASLFQAMEGRQGLAKQTNPTLPFVYIKPKDWRLQIALLKYGSLQPRPKDWLVKMISAVYAHKRQMDEKRDPHAAPQACTVPTAIITLINLFESSK</sequence>
<feature type="region of interest" description="Disordered" evidence="1">
    <location>
        <begin position="1"/>
        <end position="87"/>
    </location>
</feature>
<comment type="caution">
    <text evidence="2">The sequence shown here is derived from an EMBL/GenBank/DDBJ whole genome shotgun (WGS) entry which is preliminary data.</text>
</comment>
<feature type="compositionally biased region" description="Basic and acidic residues" evidence="1">
    <location>
        <begin position="939"/>
        <end position="949"/>
    </location>
</feature>
<feature type="compositionally biased region" description="Low complexity" evidence="1">
    <location>
        <begin position="922"/>
        <end position="933"/>
    </location>
</feature>
<dbReference type="SUPFAM" id="SSF158791">
    <property type="entry name" value="MgtE N-terminal domain-like"/>
    <property type="match status" value="2"/>
</dbReference>
<evidence type="ECO:0000256" key="1">
    <source>
        <dbReference type="SAM" id="MobiDB-lite"/>
    </source>
</evidence>
<dbReference type="EMBL" id="LGRX02021434">
    <property type="protein sequence ID" value="KAK3256685.1"/>
    <property type="molecule type" value="Genomic_DNA"/>
</dbReference>
<reference evidence="2 3" key="1">
    <citation type="journal article" date="2015" name="Genome Biol. Evol.">
        <title>Comparative Genomics of a Bacterivorous Green Alga Reveals Evolutionary Causalities and Consequences of Phago-Mixotrophic Mode of Nutrition.</title>
        <authorList>
            <person name="Burns J.A."/>
            <person name="Paasch A."/>
            <person name="Narechania A."/>
            <person name="Kim E."/>
        </authorList>
    </citation>
    <scope>NUCLEOTIDE SEQUENCE [LARGE SCALE GENOMIC DNA]</scope>
    <source>
        <strain evidence="2 3">PLY_AMNH</strain>
    </source>
</reference>
<feature type="compositionally biased region" description="Polar residues" evidence="1">
    <location>
        <begin position="1055"/>
        <end position="1064"/>
    </location>
</feature>
<feature type="compositionally biased region" description="Basic and acidic residues" evidence="1">
    <location>
        <begin position="1069"/>
        <end position="1082"/>
    </location>
</feature>
<keyword evidence="3" id="KW-1185">Reference proteome</keyword>
<dbReference type="Proteomes" id="UP001190700">
    <property type="component" value="Unassembled WGS sequence"/>
</dbReference>
<gene>
    <name evidence="2" type="ORF">CYMTET_34187</name>
</gene>
<evidence type="ECO:0000313" key="3">
    <source>
        <dbReference type="Proteomes" id="UP001190700"/>
    </source>
</evidence>
<feature type="compositionally biased region" description="Basic residues" evidence="1">
    <location>
        <begin position="980"/>
        <end position="989"/>
    </location>
</feature>
<accession>A0AAE0KQF4</accession>
<organism evidence="2 3">
    <name type="scientific">Cymbomonas tetramitiformis</name>
    <dbReference type="NCBI Taxonomy" id="36881"/>
    <lineage>
        <taxon>Eukaryota</taxon>
        <taxon>Viridiplantae</taxon>
        <taxon>Chlorophyta</taxon>
        <taxon>Pyramimonadophyceae</taxon>
        <taxon>Pyramimonadales</taxon>
        <taxon>Pyramimonadaceae</taxon>
        <taxon>Cymbomonas</taxon>
    </lineage>
</organism>